<dbReference type="RefSeq" id="WP_090705848.1">
    <property type="nucleotide sequence ID" value="NZ_FNHH01000023.1"/>
</dbReference>
<keyword evidence="3 6" id="KW-0812">Transmembrane</keyword>
<feature type="transmembrane region" description="Helical" evidence="6">
    <location>
        <begin position="20"/>
        <end position="41"/>
    </location>
</feature>
<evidence type="ECO:0000256" key="5">
    <source>
        <dbReference type="ARBA" id="ARBA00023136"/>
    </source>
</evidence>
<name>A0A1G9VXW0_9SPHI</name>
<sequence>MNWLHKVLLRFKPYFLFVEWTKVMILPGFSPLPLFTVASFFFQEIGKDELINKASSLSYNFMLAIFPAIIFLFTLIPYVPIDNFQDQLMNLIALILPVEAYAAVNTTLLDIVKNQNSKLLSFGFVFALIFATNGINTLMEAFNKSSLITETRSWVKQRLVAIYLTLLISFALIFGLVIMTIGEYVFEYLKTELRFKDSFWLYVINLGRWTILIAVYFVTISLLYRYGPANAKKWKFFSAGSWMATILAVFTFWGFSYYINNFGNYNKLYGSIGTLIVLMIWLYLNSLIILVGFELNASIDLSKRSIKIIKPKFNSFKSAPVEEKLEQKH</sequence>
<dbReference type="Proteomes" id="UP000199226">
    <property type="component" value="Unassembled WGS sequence"/>
</dbReference>
<protein>
    <submittedName>
        <fullName evidence="7">Membrane protein</fullName>
    </submittedName>
</protein>
<feature type="transmembrane region" description="Helical" evidence="6">
    <location>
        <begin position="120"/>
        <end position="139"/>
    </location>
</feature>
<comment type="subcellular location">
    <subcellularLocation>
        <location evidence="1">Cell membrane</location>
        <topology evidence="1">Multi-pass membrane protein</topology>
    </subcellularLocation>
</comment>
<evidence type="ECO:0000256" key="1">
    <source>
        <dbReference type="ARBA" id="ARBA00004651"/>
    </source>
</evidence>
<evidence type="ECO:0000313" key="7">
    <source>
        <dbReference type="EMBL" id="SDM77142.1"/>
    </source>
</evidence>
<keyword evidence="2" id="KW-1003">Cell membrane</keyword>
<evidence type="ECO:0000256" key="6">
    <source>
        <dbReference type="SAM" id="Phobius"/>
    </source>
</evidence>
<dbReference type="PIRSF" id="PIRSF035875">
    <property type="entry name" value="RNase_BN"/>
    <property type="match status" value="1"/>
</dbReference>
<feature type="transmembrane region" description="Helical" evidence="6">
    <location>
        <begin position="271"/>
        <end position="295"/>
    </location>
</feature>
<dbReference type="Pfam" id="PF03631">
    <property type="entry name" value="Virul_fac_BrkB"/>
    <property type="match status" value="1"/>
</dbReference>
<dbReference type="EMBL" id="FNHH01000023">
    <property type="protein sequence ID" value="SDM77142.1"/>
    <property type="molecule type" value="Genomic_DNA"/>
</dbReference>
<dbReference type="GO" id="GO:0005886">
    <property type="term" value="C:plasma membrane"/>
    <property type="evidence" value="ECO:0007669"/>
    <property type="project" value="UniProtKB-SubCell"/>
</dbReference>
<evidence type="ECO:0000256" key="2">
    <source>
        <dbReference type="ARBA" id="ARBA00022475"/>
    </source>
</evidence>
<dbReference type="STRING" id="990371.SAMN05421813_1232"/>
<evidence type="ECO:0000256" key="3">
    <source>
        <dbReference type="ARBA" id="ARBA00022692"/>
    </source>
</evidence>
<keyword evidence="8" id="KW-1185">Reference proteome</keyword>
<organism evidence="7 8">
    <name type="scientific">Daejeonella rubra</name>
    <dbReference type="NCBI Taxonomy" id="990371"/>
    <lineage>
        <taxon>Bacteria</taxon>
        <taxon>Pseudomonadati</taxon>
        <taxon>Bacteroidota</taxon>
        <taxon>Sphingobacteriia</taxon>
        <taxon>Sphingobacteriales</taxon>
        <taxon>Sphingobacteriaceae</taxon>
        <taxon>Daejeonella</taxon>
    </lineage>
</organism>
<evidence type="ECO:0000256" key="4">
    <source>
        <dbReference type="ARBA" id="ARBA00022989"/>
    </source>
</evidence>
<keyword evidence="5 6" id="KW-0472">Membrane</keyword>
<proteinExistence type="predicted"/>
<accession>A0A1G9VXW0</accession>
<gene>
    <name evidence="7" type="ORF">SAMN05421813_1232</name>
</gene>
<feature type="transmembrane region" description="Helical" evidence="6">
    <location>
        <begin position="61"/>
        <end position="81"/>
    </location>
</feature>
<reference evidence="8" key="1">
    <citation type="submission" date="2016-10" db="EMBL/GenBank/DDBJ databases">
        <authorList>
            <person name="Varghese N."/>
            <person name="Submissions S."/>
        </authorList>
    </citation>
    <scope>NUCLEOTIDE SEQUENCE [LARGE SCALE GENOMIC DNA]</scope>
    <source>
        <strain evidence="8">DSM 24536</strain>
    </source>
</reference>
<dbReference type="InterPro" id="IPR017039">
    <property type="entry name" value="Virul_fac_BrkB"/>
</dbReference>
<feature type="transmembrane region" description="Helical" evidence="6">
    <location>
        <begin position="199"/>
        <end position="224"/>
    </location>
</feature>
<dbReference type="PANTHER" id="PTHR30213">
    <property type="entry name" value="INNER MEMBRANE PROTEIN YHJD"/>
    <property type="match status" value="1"/>
</dbReference>
<dbReference type="NCBIfam" id="TIGR00765">
    <property type="entry name" value="yihY_not_rbn"/>
    <property type="match status" value="1"/>
</dbReference>
<dbReference type="OrthoDB" id="977385at2"/>
<feature type="transmembrane region" description="Helical" evidence="6">
    <location>
        <begin position="160"/>
        <end position="179"/>
    </location>
</feature>
<dbReference type="AlphaFoldDB" id="A0A1G9VXW0"/>
<keyword evidence="4 6" id="KW-1133">Transmembrane helix</keyword>
<dbReference type="PANTHER" id="PTHR30213:SF0">
    <property type="entry name" value="UPF0761 MEMBRANE PROTEIN YIHY"/>
    <property type="match status" value="1"/>
</dbReference>
<evidence type="ECO:0000313" key="8">
    <source>
        <dbReference type="Proteomes" id="UP000199226"/>
    </source>
</evidence>
<feature type="transmembrane region" description="Helical" evidence="6">
    <location>
        <begin position="236"/>
        <end position="259"/>
    </location>
</feature>